<keyword evidence="2 4" id="KW-0472">Membrane</keyword>
<dbReference type="InterPro" id="IPR006664">
    <property type="entry name" value="OMP_bac"/>
</dbReference>
<evidence type="ECO:0000313" key="9">
    <source>
        <dbReference type="Proteomes" id="UP001064632"/>
    </source>
</evidence>
<dbReference type="PRINTS" id="PR01021">
    <property type="entry name" value="OMPADOMAIN"/>
</dbReference>
<reference evidence="8" key="1">
    <citation type="submission" date="2022-09" db="EMBL/GenBank/DDBJ databases">
        <title>Tahibacter sp. nov., isolated from a fresh water.</title>
        <authorList>
            <person name="Baek J.H."/>
            <person name="Lee J.K."/>
            <person name="Kim J.M."/>
            <person name="Jeon C.O."/>
        </authorList>
    </citation>
    <scope>NUCLEOTIDE SEQUENCE</scope>
    <source>
        <strain evidence="8">W38</strain>
    </source>
</reference>
<accession>A0ABY6BEN2</accession>
<keyword evidence="9" id="KW-1185">Reference proteome</keyword>
<comment type="subcellular location">
    <subcellularLocation>
        <location evidence="1">Cell outer membrane</location>
    </subcellularLocation>
</comment>
<dbReference type="InterPro" id="IPR006665">
    <property type="entry name" value="OmpA-like"/>
</dbReference>
<dbReference type="PROSITE" id="PS51123">
    <property type="entry name" value="OMPA_2"/>
    <property type="match status" value="1"/>
</dbReference>
<proteinExistence type="predicted"/>
<evidence type="ECO:0000313" key="8">
    <source>
        <dbReference type="EMBL" id="UXI68496.1"/>
    </source>
</evidence>
<sequence>MKSLLALAITVGLAAASAGVSAEPPRYVGENEVPRPIDVAKALGGAKFQPQMKKRGISFDPAGDAPAPVGLVDGPSGTASAPEAAAPRAVAAATPKAAPKAAPATAVVEEEPAQEGGSMDVAVAFALNSADLQPKALAQLDSIAEGLKLLDGGTVVVIDGHTDSTGPEPYNAALSLRRAQTVKQYLVNQHGIPAERLRARGQGESHPLDQSNPEDARNRRVQFSTG</sequence>
<dbReference type="PANTHER" id="PTHR30329:SF21">
    <property type="entry name" value="LIPOPROTEIN YIAD-RELATED"/>
    <property type="match status" value="1"/>
</dbReference>
<keyword evidence="3" id="KW-0998">Cell outer membrane</keyword>
<feature type="compositionally biased region" description="Low complexity" evidence="5">
    <location>
        <begin position="78"/>
        <end position="92"/>
    </location>
</feature>
<dbReference type="SUPFAM" id="SSF103088">
    <property type="entry name" value="OmpA-like"/>
    <property type="match status" value="1"/>
</dbReference>
<evidence type="ECO:0000256" key="3">
    <source>
        <dbReference type="ARBA" id="ARBA00023237"/>
    </source>
</evidence>
<dbReference type="Proteomes" id="UP001064632">
    <property type="component" value="Chromosome"/>
</dbReference>
<dbReference type="Gene3D" id="3.30.1330.60">
    <property type="entry name" value="OmpA-like domain"/>
    <property type="match status" value="1"/>
</dbReference>
<feature type="region of interest" description="Disordered" evidence="5">
    <location>
        <begin position="65"/>
        <end position="92"/>
    </location>
</feature>
<dbReference type="EMBL" id="CP104694">
    <property type="protein sequence ID" value="UXI68496.1"/>
    <property type="molecule type" value="Genomic_DNA"/>
</dbReference>
<protein>
    <submittedName>
        <fullName evidence="8">OmpA family protein</fullName>
    </submittedName>
</protein>
<feature type="compositionally biased region" description="Basic and acidic residues" evidence="5">
    <location>
        <begin position="193"/>
        <end position="207"/>
    </location>
</feature>
<evidence type="ECO:0000256" key="5">
    <source>
        <dbReference type="SAM" id="MobiDB-lite"/>
    </source>
</evidence>
<feature type="signal peptide" evidence="6">
    <location>
        <begin position="1"/>
        <end position="22"/>
    </location>
</feature>
<feature type="chain" id="PRO_5047509056" evidence="6">
    <location>
        <begin position="23"/>
        <end position="226"/>
    </location>
</feature>
<dbReference type="Pfam" id="PF00691">
    <property type="entry name" value="OmpA"/>
    <property type="match status" value="1"/>
</dbReference>
<dbReference type="RefSeq" id="WP_261695455.1">
    <property type="nucleotide sequence ID" value="NZ_CP104694.1"/>
</dbReference>
<feature type="region of interest" description="Disordered" evidence="5">
    <location>
        <begin position="193"/>
        <end position="226"/>
    </location>
</feature>
<dbReference type="CDD" id="cd07185">
    <property type="entry name" value="OmpA_C-like"/>
    <property type="match status" value="1"/>
</dbReference>
<organism evidence="8 9">
    <name type="scientific">Tahibacter amnicola</name>
    <dbReference type="NCBI Taxonomy" id="2976241"/>
    <lineage>
        <taxon>Bacteria</taxon>
        <taxon>Pseudomonadati</taxon>
        <taxon>Pseudomonadota</taxon>
        <taxon>Gammaproteobacteria</taxon>
        <taxon>Lysobacterales</taxon>
        <taxon>Rhodanobacteraceae</taxon>
        <taxon>Tahibacter</taxon>
    </lineage>
</organism>
<dbReference type="PANTHER" id="PTHR30329">
    <property type="entry name" value="STATOR ELEMENT OF FLAGELLAR MOTOR COMPLEX"/>
    <property type="match status" value="1"/>
</dbReference>
<gene>
    <name evidence="8" type="ORF">N4264_02250</name>
</gene>
<keyword evidence="6" id="KW-0732">Signal</keyword>
<dbReference type="InterPro" id="IPR050330">
    <property type="entry name" value="Bact_OuterMem_StrucFunc"/>
</dbReference>
<feature type="domain" description="OmpA-like" evidence="7">
    <location>
        <begin position="112"/>
        <end position="226"/>
    </location>
</feature>
<evidence type="ECO:0000256" key="4">
    <source>
        <dbReference type="PROSITE-ProRule" id="PRU00473"/>
    </source>
</evidence>
<dbReference type="InterPro" id="IPR036737">
    <property type="entry name" value="OmpA-like_sf"/>
</dbReference>
<evidence type="ECO:0000256" key="6">
    <source>
        <dbReference type="SAM" id="SignalP"/>
    </source>
</evidence>
<evidence type="ECO:0000256" key="2">
    <source>
        <dbReference type="ARBA" id="ARBA00023136"/>
    </source>
</evidence>
<evidence type="ECO:0000256" key="1">
    <source>
        <dbReference type="ARBA" id="ARBA00004442"/>
    </source>
</evidence>
<evidence type="ECO:0000259" key="7">
    <source>
        <dbReference type="PROSITE" id="PS51123"/>
    </source>
</evidence>
<name>A0ABY6BEN2_9GAMM</name>